<feature type="compositionally biased region" description="Basic and acidic residues" evidence="1">
    <location>
        <begin position="1015"/>
        <end position="1025"/>
    </location>
</feature>
<feature type="region of interest" description="Disordered" evidence="1">
    <location>
        <begin position="884"/>
        <end position="1200"/>
    </location>
</feature>
<protein>
    <submittedName>
        <fullName evidence="3">Uncharacterized protein</fullName>
    </submittedName>
</protein>
<keyword evidence="2" id="KW-0812">Transmembrane</keyword>
<feature type="compositionally biased region" description="Polar residues" evidence="1">
    <location>
        <begin position="884"/>
        <end position="903"/>
    </location>
</feature>
<keyword evidence="2" id="KW-1133">Transmembrane helix</keyword>
<feature type="compositionally biased region" description="Pro residues" evidence="1">
    <location>
        <begin position="583"/>
        <end position="595"/>
    </location>
</feature>
<feature type="compositionally biased region" description="Polar residues" evidence="1">
    <location>
        <begin position="432"/>
        <end position="443"/>
    </location>
</feature>
<feature type="region of interest" description="Disordered" evidence="1">
    <location>
        <begin position="417"/>
        <end position="676"/>
    </location>
</feature>
<feature type="compositionally biased region" description="Low complexity" evidence="1">
    <location>
        <begin position="1280"/>
        <end position="1290"/>
    </location>
</feature>
<feature type="compositionally biased region" description="Basic and acidic residues" evidence="1">
    <location>
        <begin position="952"/>
        <end position="961"/>
    </location>
</feature>
<feature type="compositionally biased region" description="Polar residues" evidence="1">
    <location>
        <begin position="1550"/>
        <end position="1562"/>
    </location>
</feature>
<feature type="transmembrane region" description="Helical" evidence="2">
    <location>
        <begin position="236"/>
        <end position="257"/>
    </location>
</feature>
<feature type="compositionally biased region" description="Polar residues" evidence="1">
    <location>
        <begin position="921"/>
        <end position="936"/>
    </location>
</feature>
<feature type="compositionally biased region" description="Polar residues" evidence="1">
    <location>
        <begin position="452"/>
        <end position="479"/>
    </location>
</feature>
<feature type="region of interest" description="Disordered" evidence="1">
    <location>
        <begin position="1536"/>
        <end position="1614"/>
    </location>
</feature>
<organism evidence="3 4">
    <name type="scientific">Cordyceps militaris (strain CM01)</name>
    <name type="common">Caterpillar fungus</name>
    <dbReference type="NCBI Taxonomy" id="983644"/>
    <lineage>
        <taxon>Eukaryota</taxon>
        <taxon>Fungi</taxon>
        <taxon>Dikarya</taxon>
        <taxon>Ascomycota</taxon>
        <taxon>Pezizomycotina</taxon>
        <taxon>Sordariomycetes</taxon>
        <taxon>Hypocreomycetidae</taxon>
        <taxon>Hypocreales</taxon>
        <taxon>Cordycipitaceae</taxon>
        <taxon>Cordyceps</taxon>
    </lineage>
</organism>
<feature type="transmembrane region" description="Helical" evidence="2">
    <location>
        <begin position="113"/>
        <end position="135"/>
    </location>
</feature>
<feature type="region of interest" description="Disordered" evidence="1">
    <location>
        <begin position="791"/>
        <end position="852"/>
    </location>
</feature>
<evidence type="ECO:0000256" key="2">
    <source>
        <dbReference type="SAM" id="Phobius"/>
    </source>
</evidence>
<proteinExistence type="predicted"/>
<feature type="transmembrane region" description="Helical" evidence="2">
    <location>
        <begin position="147"/>
        <end position="173"/>
    </location>
</feature>
<feature type="transmembrane region" description="Helical" evidence="2">
    <location>
        <begin position="193"/>
        <end position="216"/>
    </location>
</feature>
<dbReference type="HOGENOM" id="CLU_000817_0_0_1"/>
<feature type="region of interest" description="Disordered" evidence="1">
    <location>
        <begin position="749"/>
        <end position="774"/>
    </location>
</feature>
<feature type="transmembrane region" description="Helical" evidence="2">
    <location>
        <begin position="45"/>
        <end position="64"/>
    </location>
</feature>
<dbReference type="eggNOG" id="ENOG502QQEE">
    <property type="taxonomic scope" value="Eukaryota"/>
</dbReference>
<feature type="compositionally biased region" description="Polar residues" evidence="1">
    <location>
        <begin position="1596"/>
        <end position="1608"/>
    </location>
</feature>
<dbReference type="OrthoDB" id="5370537at2759"/>
<dbReference type="KEGG" id="cmt:CCM_04047"/>
<gene>
    <name evidence="3" type="ORF">CCM_04047</name>
</gene>
<sequence length="1911" mass="207029">MAVPGGTQASIATFAFGFVALASSGAAWFFTFGSRRLRDNTPLSNGLRLVLVTFLLSAAFWSIIDFAATLTSGDANPACQILVAIAAAFDQLARLAFEQFLLWRIKLKKRSTALFILQVLIFVRFVMGGVLVAVQRPQAYPVCIAKNILVPLGIATLVTDALIVCILFVVIWMTRASIPPPSANNTGFAPAKIITFLTSGFAAWLAVSLLLPPLSLKLTSIKTSIPLIFGLEMFPFVTRTVVPSIGLLLLLGLVVLFNRDVLYTQSDLQPPSSADTSKALPSRPSRSRDSDSSPEIFERPWGAGSQRLHIAQVQRPGSRPAPMPKPGSRGIDTALPIINRPAPGQTQRGVGGVPVQGQLFPPVRETTDPIVLQNPPKKRSNGKLAISNPVIRESSAIKILDRIPTVELAMAAKNDQERRAASRAMTVDGVGRNQTPTLNPQRSSFKRKEVASANNVPAMSSERSLLSPEAATTATQISPSVDEFRRRSPRTTLNISETLLSPPARSPRRPLNQALNRSDAGAPAIPPQSPLRKNGSASSVLRGNSGIFIDPSTPPAIPTPLRQENTTWPKSGSPESPLVPRVEPLPMPFPTPRPTTAPSYESPAAAAARASILTRSGPGSVRRDIRPSRQRPKSRNADDGQEPVPAKTPVQMRTANGIPLNPRAQPANEFTNGTRERGKTLMFSHTLDFDRSGEPVSRQIFALALANSSPSADSIVHRPRPIPRKRSIYKAEFTIKLSPGVYRHRLSRSGGSVELQRESMESEGDTISRIPSFPEPPKSAGAVLALAKYRKTSDSASKEAETPGSIDDSNSARASIFADPAPSNVASIDPKTTLSESTEFGSRASLEPDSAYGYNVNIRRQSSPVLPAEEMQHVSMANPVPQLEQNALVSGPSSARSGTSTLLQHDGDNETGPLILDAEPESSSTGPNAQRDSFLQQPGWHRRVGDECPTFSDRKNSESSSRRVLAPTPLVLGRSRRTTRIAETPEPPLESPQHALDIIQQQLKDLDEADSESGVQDKQRRRLLENLEAEMGAQETHWQDIRRNLADRSPSSTRSSLLLPSGGDLHLTSPRPSPTLESPDLGSPVIGRGADPTSARQNHTKPPPADEISDPAPGELTRRSNSGFTDQGSVQAIGEVENRARFGKSASRNNKDGLEPTTLTNEISAPRQLMNHRTAPETNKREEKSGQDEEVDSASARNNNFSAWTAPVQFAPVDKTPLPVSHWSIDSDTTALASEVLQRAQSVAQEPDSLVRTAGGTFPLTWNTQVTQAPQRIDKVILSPTSSLSPNSLPRESLVSPPASEQSQSPRRPVTQKPPRRSKRITLLPDIPESPQPVSNKRDTLGFFQFPWGETSDIATLQPQLSAFSIPLPGVTLNGFPLAQPYLSAQGPVLPSQVYPVSFFDHYSDDELPAVDSDEDYSDNEDYEPFDETTLQDIADMLQSKEVPSRDSLFPDSEEYRPPSRAGFISTDETTIFAVRQLPTPVLEESTLGSKDKELPPLPLPDSSVWKINTMYTTVTRSAGLAQPDAKTWRRYLGKQAETGRAAPRKSEPASITSSSLWSPVPTTADAVAQSSPSGLWRSPKDVPSTPASTTPSTPFLNSPTTTESSMSPKVAPVKTTTQSYGLWTPPAPVPRVLLGLPQDAREWSRYTAKKIQSSRPKPRPSVSDVIHSTALWTNPSPAAVAPAPVPAPKQAPASQLLWCKPATAPTEQTEGLWSASHVRRRYKTTEQLPAALHTARKLRIDRRPLAVLRSASLWSTTTQTPMRQVPDWLALSTTMRPVSPDSGASTLSDQDSASAFDSVSLRSEATAASSVAAAKLPAHRKTASKQAAQDELDAAFRDVMQAKLVVPEAVPEEESQPQQPEEKEELYFDVSRLHPVFAVDVLHVTSDNVHPAATGYLHSIINGAPKPRRR</sequence>
<evidence type="ECO:0000313" key="4">
    <source>
        <dbReference type="Proteomes" id="UP000001610"/>
    </source>
</evidence>
<feature type="region of interest" description="Disordered" evidence="1">
    <location>
        <begin position="1443"/>
        <end position="1463"/>
    </location>
</feature>
<feature type="compositionally biased region" description="Polar residues" evidence="1">
    <location>
        <begin position="1119"/>
        <end position="1130"/>
    </location>
</feature>
<dbReference type="OMA" id="DARTWES"/>
<reference evidence="3 4" key="1">
    <citation type="journal article" date="2011" name="Genome Biol.">
        <title>Genome sequence of the insect pathogenic fungus Cordyceps militaris, a valued traditional Chinese medicine.</title>
        <authorList>
            <person name="Zheng P."/>
            <person name="Xia Y."/>
            <person name="Xiao G."/>
            <person name="Xiong C."/>
            <person name="Hu X."/>
            <person name="Zhang S."/>
            <person name="Zheng H."/>
            <person name="Huang Y."/>
            <person name="Zhou Y."/>
            <person name="Wang S."/>
            <person name="Zhao G.P."/>
            <person name="Liu X."/>
            <person name="St Leger R.J."/>
            <person name="Wang C."/>
        </authorList>
    </citation>
    <scope>NUCLEOTIDE SEQUENCE [LARGE SCALE GENOMIC DNA]</scope>
    <source>
        <strain evidence="3 4">CM01</strain>
    </source>
</reference>
<name>G3JDJ9_CORMM</name>
<feature type="compositionally biased region" description="Basic and acidic residues" evidence="1">
    <location>
        <begin position="1037"/>
        <end position="1046"/>
    </location>
</feature>
<feature type="compositionally biased region" description="Basic and acidic residues" evidence="1">
    <location>
        <begin position="791"/>
        <end position="801"/>
    </location>
</feature>
<feature type="compositionally biased region" description="Polar residues" evidence="1">
    <location>
        <begin position="562"/>
        <end position="574"/>
    </location>
</feature>
<keyword evidence="4" id="KW-1185">Reference proteome</keyword>
<accession>G3JDJ9</accession>
<dbReference type="RefSeq" id="XP_006669258.1">
    <property type="nucleotide sequence ID" value="XM_006669195.1"/>
</dbReference>
<feature type="compositionally biased region" description="Low complexity" evidence="1">
    <location>
        <begin position="596"/>
        <end position="614"/>
    </location>
</feature>
<feature type="region of interest" description="Disordered" evidence="1">
    <location>
        <begin position="1280"/>
        <end position="1338"/>
    </location>
</feature>
<dbReference type="EMBL" id="JH126401">
    <property type="protein sequence ID" value="EGX92674.1"/>
    <property type="molecule type" value="Genomic_DNA"/>
</dbReference>
<feature type="compositionally biased region" description="Low complexity" evidence="1">
    <location>
        <begin position="1584"/>
        <end position="1595"/>
    </location>
</feature>
<dbReference type="InParanoid" id="G3JDJ9"/>
<evidence type="ECO:0000256" key="1">
    <source>
        <dbReference type="SAM" id="MobiDB-lite"/>
    </source>
</evidence>
<feature type="compositionally biased region" description="Basic and acidic residues" evidence="1">
    <location>
        <begin position="1174"/>
        <end position="1187"/>
    </location>
</feature>
<dbReference type="VEuPathDB" id="FungiDB:CCM_04047"/>
<keyword evidence="2" id="KW-0472">Membrane</keyword>
<dbReference type="GeneID" id="18166070"/>
<feature type="region of interest" description="Disordered" evidence="1">
    <location>
        <begin position="268"/>
        <end position="299"/>
    </location>
</feature>
<feature type="transmembrane region" description="Helical" evidence="2">
    <location>
        <begin position="12"/>
        <end position="33"/>
    </location>
</feature>
<dbReference type="Proteomes" id="UP000001610">
    <property type="component" value="Unassembled WGS sequence"/>
</dbReference>
<evidence type="ECO:0000313" key="3">
    <source>
        <dbReference type="EMBL" id="EGX92674.1"/>
    </source>
</evidence>
<feature type="compositionally biased region" description="Low complexity" evidence="1">
    <location>
        <begin position="1048"/>
        <end position="1061"/>
    </location>
</feature>
<feature type="compositionally biased region" description="Polar residues" evidence="1">
    <location>
        <begin position="824"/>
        <end position="840"/>
    </location>
</feature>
<feature type="region of interest" description="Disordered" evidence="1">
    <location>
        <begin position="314"/>
        <end position="334"/>
    </location>
</feature>